<feature type="transmembrane region" description="Helical" evidence="1">
    <location>
        <begin position="47"/>
        <end position="65"/>
    </location>
</feature>
<name>A0AAD9ZJP7_9ROSI</name>
<gene>
    <name evidence="2" type="ORF">Dsin_030669</name>
</gene>
<organism evidence="2 3">
    <name type="scientific">Dipteronia sinensis</name>
    <dbReference type="NCBI Taxonomy" id="43782"/>
    <lineage>
        <taxon>Eukaryota</taxon>
        <taxon>Viridiplantae</taxon>
        <taxon>Streptophyta</taxon>
        <taxon>Embryophyta</taxon>
        <taxon>Tracheophyta</taxon>
        <taxon>Spermatophyta</taxon>
        <taxon>Magnoliopsida</taxon>
        <taxon>eudicotyledons</taxon>
        <taxon>Gunneridae</taxon>
        <taxon>Pentapetalae</taxon>
        <taxon>rosids</taxon>
        <taxon>malvids</taxon>
        <taxon>Sapindales</taxon>
        <taxon>Sapindaceae</taxon>
        <taxon>Hippocastanoideae</taxon>
        <taxon>Acereae</taxon>
        <taxon>Dipteronia</taxon>
    </lineage>
</organism>
<dbReference type="EMBL" id="JANJYJ010000010">
    <property type="protein sequence ID" value="KAK3183383.1"/>
    <property type="molecule type" value="Genomic_DNA"/>
</dbReference>
<keyword evidence="1" id="KW-0472">Membrane</keyword>
<protein>
    <submittedName>
        <fullName evidence="2">Uncharacterized protein</fullName>
    </submittedName>
</protein>
<feature type="transmembrane region" description="Helical" evidence="1">
    <location>
        <begin position="105"/>
        <end position="126"/>
    </location>
</feature>
<evidence type="ECO:0000313" key="3">
    <source>
        <dbReference type="Proteomes" id="UP001281410"/>
    </source>
</evidence>
<reference evidence="2" key="1">
    <citation type="journal article" date="2023" name="Plant J.">
        <title>Genome sequences and population genomics provide insights into the demographic history, inbreeding, and mutation load of two 'living fossil' tree species of Dipteronia.</title>
        <authorList>
            <person name="Feng Y."/>
            <person name="Comes H.P."/>
            <person name="Chen J."/>
            <person name="Zhu S."/>
            <person name="Lu R."/>
            <person name="Zhang X."/>
            <person name="Li P."/>
            <person name="Qiu J."/>
            <person name="Olsen K.M."/>
            <person name="Qiu Y."/>
        </authorList>
    </citation>
    <scope>NUCLEOTIDE SEQUENCE</scope>
    <source>
        <strain evidence="2">NBL</strain>
    </source>
</reference>
<keyword evidence="3" id="KW-1185">Reference proteome</keyword>
<dbReference type="AlphaFoldDB" id="A0AAD9ZJP7"/>
<evidence type="ECO:0000313" key="2">
    <source>
        <dbReference type="EMBL" id="KAK3183383.1"/>
    </source>
</evidence>
<dbReference type="Proteomes" id="UP001281410">
    <property type="component" value="Unassembled WGS sequence"/>
</dbReference>
<evidence type="ECO:0000256" key="1">
    <source>
        <dbReference type="SAM" id="Phobius"/>
    </source>
</evidence>
<keyword evidence="1" id="KW-1133">Transmembrane helix</keyword>
<comment type="caution">
    <text evidence="2">The sequence shown here is derived from an EMBL/GenBank/DDBJ whole genome shotgun (WGS) entry which is preliminary data.</text>
</comment>
<sequence>MEVTWEEHNISCMPTADVYRDGAMRSEIQLVRYATSSFAPYQLEIELLFLTQIVWISAILAWLHGTTSPVLVWAHSDELQFILLLILRHTRPVILSGTNEYSFPLFMIFKFLFYSVRIILPIYAIVKAVTALQRHCHQQEEYYASSSFISSDEESEHSTPQSPSHVVCVH</sequence>
<accession>A0AAD9ZJP7</accession>
<dbReference type="InterPro" id="IPR022143">
    <property type="entry name" value="DUF3675"/>
</dbReference>
<proteinExistence type="predicted"/>
<dbReference type="Pfam" id="PF12428">
    <property type="entry name" value="DUF3675"/>
    <property type="match status" value="1"/>
</dbReference>
<keyword evidence="1" id="KW-0812">Transmembrane</keyword>